<accession>A0A4Q9DXQ6</accession>
<dbReference type="CDD" id="cd04301">
    <property type="entry name" value="NAT_SF"/>
    <property type="match status" value="1"/>
</dbReference>
<organism evidence="7 8">
    <name type="scientific">Paenibacillus thalictri</name>
    <dbReference type="NCBI Taxonomy" id="2527873"/>
    <lineage>
        <taxon>Bacteria</taxon>
        <taxon>Bacillati</taxon>
        <taxon>Bacillota</taxon>
        <taxon>Bacilli</taxon>
        <taxon>Bacillales</taxon>
        <taxon>Paenibacillaceae</taxon>
        <taxon>Paenibacillus</taxon>
    </lineage>
</organism>
<dbReference type="EMBL" id="SIRE01000004">
    <property type="protein sequence ID" value="TBL80643.1"/>
    <property type="molecule type" value="Genomic_DNA"/>
</dbReference>
<protein>
    <submittedName>
        <fullName evidence="7">GNAT family N-acetyltransferase</fullName>
    </submittedName>
</protein>
<gene>
    <name evidence="7" type="ORF">EYB31_05280</name>
</gene>
<dbReference type="InterPro" id="IPR000182">
    <property type="entry name" value="GNAT_dom"/>
</dbReference>
<evidence type="ECO:0000313" key="7">
    <source>
        <dbReference type="EMBL" id="TBL80643.1"/>
    </source>
</evidence>
<sequence>MNEFLDVTPLHFGKISREYLTLIKDFDCGKEVVNNFLKIEALKLHELRKVITHLAFDENQNLVGYFSLFNESVTIVKSKREQQNWDDIRSEKSIFPAIRLHFLGVNKDYQGRGYGEQLLFEAIAIVKSISTDSGCNFITLETQSDTIQFYIDRMFVRLKQSDHDHSYNDMCLRFDWYY</sequence>
<evidence type="ECO:0000313" key="8">
    <source>
        <dbReference type="Proteomes" id="UP000293142"/>
    </source>
</evidence>
<dbReference type="OrthoDB" id="2973116at2"/>
<dbReference type="SUPFAM" id="SSF55729">
    <property type="entry name" value="Acyl-CoA N-acyltransferases (Nat)"/>
    <property type="match status" value="1"/>
</dbReference>
<dbReference type="RefSeq" id="WP_131012244.1">
    <property type="nucleotide sequence ID" value="NZ_SIRE01000004.1"/>
</dbReference>
<keyword evidence="2" id="KW-1277">Toxin-antitoxin system</keyword>
<keyword evidence="1" id="KW-0678">Repressor</keyword>
<dbReference type="PANTHER" id="PTHR36449:SF1">
    <property type="entry name" value="ACETYLTRANSFERASE"/>
    <property type="match status" value="1"/>
</dbReference>
<dbReference type="Gene3D" id="3.40.630.30">
    <property type="match status" value="1"/>
</dbReference>
<feature type="domain" description="N-acetyltransferase" evidence="6">
    <location>
        <begin position="56"/>
        <end position="150"/>
    </location>
</feature>
<dbReference type="AlphaFoldDB" id="A0A4Q9DXQ6"/>
<keyword evidence="8" id="KW-1185">Reference proteome</keyword>
<evidence type="ECO:0000256" key="3">
    <source>
        <dbReference type="ARBA" id="ARBA00022679"/>
    </source>
</evidence>
<evidence type="ECO:0000256" key="1">
    <source>
        <dbReference type="ARBA" id="ARBA00022491"/>
    </source>
</evidence>
<evidence type="ECO:0000259" key="6">
    <source>
        <dbReference type="Pfam" id="PF00583"/>
    </source>
</evidence>
<reference evidence="7 8" key="1">
    <citation type="submission" date="2019-02" db="EMBL/GenBank/DDBJ databases">
        <title>Paenibacillus sp. nov., isolated from surface-sterilized tissue of Thalictrum simplex L.</title>
        <authorList>
            <person name="Tuo L."/>
        </authorList>
    </citation>
    <scope>NUCLEOTIDE SEQUENCE [LARGE SCALE GENOMIC DNA]</scope>
    <source>
        <strain evidence="7 8">N2SHLJ1</strain>
    </source>
</reference>
<dbReference type="GO" id="GO:0016747">
    <property type="term" value="F:acyltransferase activity, transferring groups other than amino-acyl groups"/>
    <property type="evidence" value="ECO:0007669"/>
    <property type="project" value="InterPro"/>
</dbReference>
<dbReference type="Proteomes" id="UP000293142">
    <property type="component" value="Unassembled WGS sequence"/>
</dbReference>
<evidence type="ECO:0000256" key="2">
    <source>
        <dbReference type="ARBA" id="ARBA00022649"/>
    </source>
</evidence>
<keyword evidence="4" id="KW-0012">Acyltransferase</keyword>
<evidence type="ECO:0000256" key="5">
    <source>
        <dbReference type="ARBA" id="ARBA00049880"/>
    </source>
</evidence>
<name>A0A4Q9DXQ6_9BACL</name>
<dbReference type="PANTHER" id="PTHR36449">
    <property type="entry name" value="ACETYLTRANSFERASE-RELATED"/>
    <property type="match status" value="1"/>
</dbReference>
<comment type="caution">
    <text evidence="7">The sequence shown here is derived from an EMBL/GenBank/DDBJ whole genome shotgun (WGS) entry which is preliminary data.</text>
</comment>
<keyword evidence="3 7" id="KW-0808">Transferase</keyword>
<evidence type="ECO:0000256" key="4">
    <source>
        <dbReference type="ARBA" id="ARBA00023315"/>
    </source>
</evidence>
<dbReference type="Pfam" id="PF00583">
    <property type="entry name" value="Acetyltransf_1"/>
    <property type="match status" value="1"/>
</dbReference>
<dbReference type="InterPro" id="IPR016181">
    <property type="entry name" value="Acyl_CoA_acyltransferase"/>
</dbReference>
<comment type="catalytic activity">
    <reaction evidence="5">
        <text>glycyl-tRNA(Gly) + acetyl-CoA = N-acetylglycyl-tRNA(Gly) + CoA + H(+)</text>
        <dbReference type="Rhea" id="RHEA:81867"/>
        <dbReference type="Rhea" id="RHEA-COMP:9683"/>
        <dbReference type="Rhea" id="RHEA-COMP:19766"/>
        <dbReference type="ChEBI" id="CHEBI:15378"/>
        <dbReference type="ChEBI" id="CHEBI:57287"/>
        <dbReference type="ChEBI" id="CHEBI:57288"/>
        <dbReference type="ChEBI" id="CHEBI:78522"/>
        <dbReference type="ChEBI" id="CHEBI:232036"/>
    </reaction>
</comment>
<proteinExistence type="predicted"/>